<protein>
    <submittedName>
        <fullName evidence="13">Polysaccharide biosynthesis tyrosine autokinase</fullName>
    </submittedName>
</protein>
<keyword evidence="8 10" id="KW-0472">Membrane</keyword>
<name>A0ABV0KKL9_9CYAN</name>
<comment type="caution">
    <text evidence="13">The sequence shown here is derived from an EMBL/GenBank/DDBJ whole genome shotgun (WGS) entry which is preliminary data.</text>
</comment>
<accession>A0ABV0KKL9</accession>
<dbReference type="PANTHER" id="PTHR32309">
    <property type="entry name" value="TYROSINE-PROTEIN KINASE"/>
    <property type="match status" value="1"/>
</dbReference>
<evidence type="ECO:0000259" key="12">
    <source>
        <dbReference type="Pfam" id="PF02706"/>
    </source>
</evidence>
<evidence type="ECO:0000313" key="14">
    <source>
        <dbReference type="Proteomes" id="UP001476950"/>
    </source>
</evidence>
<comment type="subcellular location">
    <subcellularLocation>
        <location evidence="1">Cell membrane</location>
        <topology evidence="1">Multi-pass membrane protein</topology>
    </subcellularLocation>
</comment>
<evidence type="ECO:0000259" key="11">
    <source>
        <dbReference type="Pfam" id="PF01656"/>
    </source>
</evidence>
<sequence>MTVGNVSGIAETDPGYGQLIAALFRRRLWLVGIFFGVLSVVTVYTLLKKPIYQSSMQLLVEPNYQSKKDAGTGAENQFADSTVEIDYSTQLTQMRSSQLLQKAVALLQTDYPDLKAAELQKALVLTQVEEDKVKTKIFQVVYTSDDPEKTQKVLKAVQRVYQDYNREQQKLRLTRGLSFVDEQLPRVERQVDRAENDMEQFRKSQNLVDPELQSRALIDALSNVQKERQSNQAQMREVQGRYQTLQKELALSPQQALIAARLSQSSRYQSLLNEIQKSELAIVQQRLRFKPASPFVQQAIDQRQRQRNLLANEVRRILGSNAAQVNVKGDSGLSVGQLSATDLTLASGLVESQVNLAALQGRAQSLAEAERSLQQQLQRFPSLLAEYGRLQPKVQIGRDTLQQLLKARQDIALEIARGGFDWQVVEEPKLGRQIGPNLKQNILLGAVAGLMLGSVAAFIRDTMDDSVHTPDDLKQATVPLLGMVPTLQLEEGLAALVPFREAGSLPPVMQVVHWQPFRESLDLIYKNIQLLPSAAGLRSLVVTSALAGEGKSTIALGLAISAARLHQRVLLIDADLRRPSLHQQLDLPNQYGLSTLLTRQTPLRQSSDIQLSHSYTDIPLSILTSGPIPADPAQLLSADRMGDLMQVLEQTYDLIIIDAPPVLGIVDAMLTASFCSSMVLVGRIGHVTRAELLQATALLGKLNIIGIIANGADLAVNRYLAYDRKGQYERKGQLASL</sequence>
<evidence type="ECO:0000313" key="13">
    <source>
        <dbReference type="EMBL" id="MEP1059796.1"/>
    </source>
</evidence>
<keyword evidence="6" id="KW-0067">ATP-binding</keyword>
<dbReference type="EMBL" id="JAMPLM010000013">
    <property type="protein sequence ID" value="MEP1059796.1"/>
    <property type="molecule type" value="Genomic_DNA"/>
</dbReference>
<evidence type="ECO:0000256" key="9">
    <source>
        <dbReference type="SAM" id="Coils"/>
    </source>
</evidence>
<dbReference type="Pfam" id="PF02706">
    <property type="entry name" value="Wzz"/>
    <property type="match status" value="1"/>
</dbReference>
<evidence type="ECO:0000256" key="8">
    <source>
        <dbReference type="ARBA" id="ARBA00023136"/>
    </source>
</evidence>
<dbReference type="NCBIfam" id="TIGR01007">
    <property type="entry name" value="eps_fam"/>
    <property type="match status" value="1"/>
</dbReference>
<feature type="domain" description="Polysaccharide chain length determinant N-terminal" evidence="12">
    <location>
        <begin position="18"/>
        <end position="103"/>
    </location>
</feature>
<dbReference type="Pfam" id="PF01656">
    <property type="entry name" value="CbiA"/>
    <property type="match status" value="1"/>
</dbReference>
<dbReference type="InterPro" id="IPR002586">
    <property type="entry name" value="CobQ/CobB/MinD/ParA_Nub-bd_dom"/>
</dbReference>
<dbReference type="Gene3D" id="3.40.50.300">
    <property type="entry name" value="P-loop containing nucleotide triphosphate hydrolases"/>
    <property type="match status" value="1"/>
</dbReference>
<keyword evidence="7 10" id="KW-1133">Transmembrane helix</keyword>
<dbReference type="InterPro" id="IPR005702">
    <property type="entry name" value="Wzc-like_C"/>
</dbReference>
<evidence type="ECO:0000256" key="2">
    <source>
        <dbReference type="ARBA" id="ARBA00006683"/>
    </source>
</evidence>
<dbReference type="InterPro" id="IPR003856">
    <property type="entry name" value="LPS_length_determ_N"/>
</dbReference>
<dbReference type="RefSeq" id="WP_347240445.1">
    <property type="nucleotide sequence ID" value="NZ_JAMPLM010000013.1"/>
</dbReference>
<keyword evidence="4 10" id="KW-0812">Transmembrane</keyword>
<evidence type="ECO:0000256" key="3">
    <source>
        <dbReference type="ARBA" id="ARBA00022475"/>
    </source>
</evidence>
<dbReference type="CDD" id="cd05387">
    <property type="entry name" value="BY-kinase"/>
    <property type="match status" value="1"/>
</dbReference>
<dbReference type="Proteomes" id="UP001476950">
    <property type="component" value="Unassembled WGS sequence"/>
</dbReference>
<evidence type="ECO:0000256" key="7">
    <source>
        <dbReference type="ARBA" id="ARBA00022989"/>
    </source>
</evidence>
<keyword evidence="14" id="KW-1185">Reference proteome</keyword>
<evidence type="ECO:0000256" key="6">
    <source>
        <dbReference type="ARBA" id="ARBA00022840"/>
    </source>
</evidence>
<evidence type="ECO:0000256" key="10">
    <source>
        <dbReference type="SAM" id="Phobius"/>
    </source>
</evidence>
<reference evidence="13 14" key="1">
    <citation type="submission" date="2022-04" db="EMBL/GenBank/DDBJ databases">
        <title>Positive selection, recombination, and allopatry shape intraspecific diversity of widespread and dominant cyanobacteria.</title>
        <authorList>
            <person name="Wei J."/>
            <person name="Shu W."/>
            <person name="Hu C."/>
        </authorList>
    </citation>
    <scope>NUCLEOTIDE SEQUENCE [LARGE SCALE GENOMIC DNA]</scope>
    <source>
        <strain evidence="13 14">AS-A4</strain>
    </source>
</reference>
<gene>
    <name evidence="13" type="ORF">NDI38_15255</name>
</gene>
<evidence type="ECO:0000256" key="1">
    <source>
        <dbReference type="ARBA" id="ARBA00004651"/>
    </source>
</evidence>
<comment type="similarity">
    <text evidence="2">Belongs to the CpsC/CapA family.</text>
</comment>
<feature type="domain" description="CobQ/CobB/MinD/ParA nucleotide binding" evidence="11">
    <location>
        <begin position="541"/>
        <end position="680"/>
    </location>
</feature>
<dbReference type="InterPro" id="IPR027417">
    <property type="entry name" value="P-loop_NTPase"/>
</dbReference>
<feature type="transmembrane region" description="Helical" evidence="10">
    <location>
        <begin position="28"/>
        <end position="47"/>
    </location>
</feature>
<keyword evidence="3" id="KW-1003">Cell membrane</keyword>
<dbReference type="PANTHER" id="PTHR32309:SF13">
    <property type="entry name" value="FERRIC ENTEROBACTIN TRANSPORT PROTEIN FEPE"/>
    <property type="match status" value="1"/>
</dbReference>
<keyword evidence="9" id="KW-0175">Coiled coil</keyword>
<evidence type="ECO:0000256" key="5">
    <source>
        <dbReference type="ARBA" id="ARBA00022741"/>
    </source>
</evidence>
<dbReference type="InterPro" id="IPR050445">
    <property type="entry name" value="Bact_polysacc_biosynth/exp"/>
</dbReference>
<keyword evidence="5" id="KW-0547">Nucleotide-binding</keyword>
<dbReference type="SUPFAM" id="SSF52540">
    <property type="entry name" value="P-loop containing nucleoside triphosphate hydrolases"/>
    <property type="match status" value="1"/>
</dbReference>
<feature type="coiled-coil region" evidence="9">
    <location>
        <begin position="154"/>
        <end position="248"/>
    </location>
</feature>
<organism evidence="13 14">
    <name type="scientific">Stenomitos frigidus AS-A4</name>
    <dbReference type="NCBI Taxonomy" id="2933935"/>
    <lineage>
        <taxon>Bacteria</taxon>
        <taxon>Bacillati</taxon>
        <taxon>Cyanobacteriota</taxon>
        <taxon>Cyanophyceae</taxon>
        <taxon>Leptolyngbyales</taxon>
        <taxon>Leptolyngbyaceae</taxon>
        <taxon>Stenomitos</taxon>
    </lineage>
</organism>
<evidence type="ECO:0000256" key="4">
    <source>
        <dbReference type="ARBA" id="ARBA00022692"/>
    </source>
</evidence>
<proteinExistence type="inferred from homology"/>